<dbReference type="EMBL" id="MHDA01000024">
    <property type="protein sequence ID" value="OGY32052.1"/>
    <property type="molecule type" value="Genomic_DNA"/>
</dbReference>
<dbReference type="Proteomes" id="UP000179279">
    <property type="component" value="Unassembled WGS sequence"/>
</dbReference>
<evidence type="ECO:0000313" key="2">
    <source>
        <dbReference type="EMBL" id="OGY32052.1"/>
    </source>
</evidence>
<protein>
    <submittedName>
        <fullName evidence="2">Uncharacterized protein</fullName>
    </submittedName>
</protein>
<organism evidence="2 3">
    <name type="scientific">Candidatus Woykebacteria bacterium RIFCSPLOWO2_01_FULL_41_12</name>
    <dbReference type="NCBI Taxonomy" id="1802604"/>
    <lineage>
        <taxon>Bacteria</taxon>
        <taxon>Candidatus Woykeibacteriota</taxon>
    </lineage>
</organism>
<dbReference type="AlphaFoldDB" id="A0A1G1WWD3"/>
<proteinExistence type="predicted"/>
<comment type="caution">
    <text evidence="2">The sequence shown here is derived from an EMBL/GenBank/DDBJ whole genome shotgun (WGS) entry which is preliminary data.</text>
</comment>
<evidence type="ECO:0000313" key="3">
    <source>
        <dbReference type="Proteomes" id="UP000179279"/>
    </source>
</evidence>
<evidence type="ECO:0000256" key="1">
    <source>
        <dbReference type="SAM" id="Phobius"/>
    </source>
</evidence>
<reference evidence="2 3" key="1">
    <citation type="journal article" date="2016" name="Nat. Commun.">
        <title>Thousands of microbial genomes shed light on interconnected biogeochemical processes in an aquifer system.</title>
        <authorList>
            <person name="Anantharaman K."/>
            <person name="Brown C.T."/>
            <person name="Hug L.A."/>
            <person name="Sharon I."/>
            <person name="Castelle C.J."/>
            <person name="Probst A.J."/>
            <person name="Thomas B.C."/>
            <person name="Singh A."/>
            <person name="Wilkins M.J."/>
            <person name="Karaoz U."/>
            <person name="Brodie E.L."/>
            <person name="Williams K.H."/>
            <person name="Hubbard S.S."/>
            <person name="Banfield J.F."/>
        </authorList>
    </citation>
    <scope>NUCLEOTIDE SEQUENCE [LARGE SCALE GENOMIC DNA]</scope>
</reference>
<keyword evidence="1" id="KW-0812">Transmembrane</keyword>
<keyword evidence="1" id="KW-0472">Membrane</keyword>
<sequence length="194" mass="21717">MGSTFQSFLNSAFLILKSLKPIFIIFFILVTLFTALFVYDRLKTNQDRALGTKLSENLNVKSSCISSLIGQNERFDFSFIFTNGNSQSIFIQKVGIDLNLLGDKDTKISSLLSTNSPSNPIGIEDRFFTYEFSPPVEISAKSSQELILRLQTTTRKAAKANPNTIVVYEGEVSFLLSPEMTNTANCKIQVRYPN</sequence>
<accession>A0A1G1WWD3</accession>
<name>A0A1G1WWD3_9BACT</name>
<gene>
    <name evidence="2" type="ORF">A3A57_02960</name>
</gene>
<keyword evidence="1" id="KW-1133">Transmembrane helix</keyword>
<feature type="transmembrane region" description="Helical" evidence="1">
    <location>
        <begin position="20"/>
        <end position="39"/>
    </location>
</feature>